<accession>A0A2K3KYU9</accession>
<name>A0A2K3KYU9_TRIPR</name>
<comment type="caution">
    <text evidence="11">The sequence shown here is derived from an EMBL/GenBank/DDBJ whole genome shotgun (WGS) entry which is preliminary data.</text>
</comment>
<dbReference type="InterPro" id="IPR012334">
    <property type="entry name" value="Pectin_lyas_fold"/>
</dbReference>
<evidence type="ECO:0000256" key="2">
    <source>
        <dbReference type="ARBA" id="ARBA00005184"/>
    </source>
</evidence>
<evidence type="ECO:0000256" key="4">
    <source>
        <dbReference type="ARBA" id="ARBA00013229"/>
    </source>
</evidence>
<reference evidence="11 12" key="2">
    <citation type="journal article" date="2017" name="Front. Plant Sci.">
        <title>Gene Classification and Mining of Molecular Markers Useful in Red Clover (Trifolium pratense) Breeding.</title>
        <authorList>
            <person name="Istvanek J."/>
            <person name="Dluhosova J."/>
            <person name="Dluhos P."/>
            <person name="Patkova L."/>
            <person name="Nedelnik J."/>
            <person name="Repkova J."/>
        </authorList>
    </citation>
    <scope>NUCLEOTIDE SEQUENCE [LARGE SCALE GENOMIC DNA]</scope>
    <source>
        <strain evidence="12">cv. Tatra</strain>
        <tissue evidence="11">Young leaves</tissue>
    </source>
</reference>
<dbReference type="AlphaFoldDB" id="A0A2K3KYU9"/>
<evidence type="ECO:0000256" key="1">
    <source>
        <dbReference type="ARBA" id="ARBA00004191"/>
    </source>
</evidence>
<evidence type="ECO:0000256" key="3">
    <source>
        <dbReference type="ARBA" id="ARBA00008891"/>
    </source>
</evidence>
<dbReference type="PANTHER" id="PTHR31321">
    <property type="entry name" value="ACYL-COA THIOESTER HYDROLASE YBHC-RELATED"/>
    <property type="match status" value="1"/>
</dbReference>
<dbReference type="STRING" id="57577.A0A2K3KYU9"/>
<evidence type="ECO:0000256" key="9">
    <source>
        <dbReference type="ARBA" id="ARBA00023085"/>
    </source>
</evidence>
<keyword evidence="7" id="KW-0732">Signal</keyword>
<dbReference type="InterPro" id="IPR000070">
    <property type="entry name" value="Pectinesterase_cat"/>
</dbReference>
<keyword evidence="6" id="KW-0964">Secreted</keyword>
<dbReference type="FunFam" id="2.160.20.10:FF:000008">
    <property type="entry name" value="Pectinesterase"/>
    <property type="match status" value="1"/>
</dbReference>
<evidence type="ECO:0000313" key="12">
    <source>
        <dbReference type="Proteomes" id="UP000236291"/>
    </source>
</evidence>
<evidence type="ECO:0000256" key="5">
    <source>
        <dbReference type="ARBA" id="ARBA00022512"/>
    </source>
</evidence>
<comment type="similarity">
    <text evidence="3">Belongs to the pectinesterase family.</text>
</comment>
<reference evidence="11 12" key="1">
    <citation type="journal article" date="2014" name="Am. J. Bot.">
        <title>Genome assembly and annotation for red clover (Trifolium pratense; Fabaceae).</title>
        <authorList>
            <person name="Istvanek J."/>
            <person name="Jaros M."/>
            <person name="Krenek A."/>
            <person name="Repkova J."/>
        </authorList>
    </citation>
    <scope>NUCLEOTIDE SEQUENCE [LARGE SCALE GENOMIC DNA]</scope>
    <source>
        <strain evidence="12">cv. Tatra</strain>
        <tissue evidence="11">Young leaves</tissue>
    </source>
</reference>
<dbReference type="EMBL" id="ASHM01023347">
    <property type="protein sequence ID" value="PNX71460.1"/>
    <property type="molecule type" value="Genomic_DNA"/>
</dbReference>
<dbReference type="Gene3D" id="2.160.20.10">
    <property type="entry name" value="Single-stranded right-handed beta-helix, Pectin lyase-like"/>
    <property type="match status" value="1"/>
</dbReference>
<dbReference type="Pfam" id="PF01095">
    <property type="entry name" value="Pectinesterase"/>
    <property type="match status" value="1"/>
</dbReference>
<evidence type="ECO:0000313" key="11">
    <source>
        <dbReference type="EMBL" id="PNX71460.1"/>
    </source>
</evidence>
<dbReference type="GO" id="GO:0042545">
    <property type="term" value="P:cell wall modification"/>
    <property type="evidence" value="ECO:0007669"/>
    <property type="project" value="InterPro"/>
</dbReference>
<dbReference type="ExpressionAtlas" id="A0A2K3KYU9">
    <property type="expression patterns" value="baseline"/>
</dbReference>
<sequence>ANHDKWNVNGATGQSLDFKLRQAESNRMNITVNPNGSADFKTITEAISSIPAPNSRRVVVFIAPGLYREKIVIPVTLPFITFLGDTINRPKITGSDKSSTIGSDGRPLGTINTATVAVNADYFIAINIIFENTVSPLPGSNNDQAVAFRTSGNKSAFYNCAFYGFQDTLYDHEGFHYFKECYIRGFVDFVFGNGRSLYESCTLESIAQNLGYITAQSCRNLETKTGFSITKSRIIGSGQVYLGRPWDKFSTVIYSYTYMENIIVPQGWDGTMNQDYHLTAYYGEYQCSGPGSNLAARPPWVHRMTDQEVQPFIGIHYIEGETWLIM</sequence>
<dbReference type="EC" id="3.1.1.11" evidence="4"/>
<keyword evidence="5" id="KW-0134">Cell wall</keyword>
<feature type="non-terminal residue" evidence="11">
    <location>
        <position position="1"/>
    </location>
</feature>
<dbReference type="GO" id="GO:0045490">
    <property type="term" value="P:pectin catabolic process"/>
    <property type="evidence" value="ECO:0007669"/>
    <property type="project" value="UniProtKB-UniPathway"/>
</dbReference>
<protein>
    <recommendedName>
        <fullName evidence="4">pectinesterase</fullName>
        <ecNumber evidence="4">3.1.1.11</ecNumber>
    </recommendedName>
</protein>
<proteinExistence type="inferred from homology"/>
<gene>
    <name evidence="11" type="ORF">L195_g027340</name>
</gene>
<dbReference type="Proteomes" id="UP000236291">
    <property type="component" value="Unassembled WGS sequence"/>
</dbReference>
<organism evidence="11 12">
    <name type="scientific">Trifolium pratense</name>
    <name type="common">Red clover</name>
    <dbReference type="NCBI Taxonomy" id="57577"/>
    <lineage>
        <taxon>Eukaryota</taxon>
        <taxon>Viridiplantae</taxon>
        <taxon>Streptophyta</taxon>
        <taxon>Embryophyta</taxon>
        <taxon>Tracheophyta</taxon>
        <taxon>Spermatophyta</taxon>
        <taxon>Magnoliopsida</taxon>
        <taxon>eudicotyledons</taxon>
        <taxon>Gunneridae</taxon>
        <taxon>Pentapetalae</taxon>
        <taxon>rosids</taxon>
        <taxon>fabids</taxon>
        <taxon>Fabales</taxon>
        <taxon>Fabaceae</taxon>
        <taxon>Papilionoideae</taxon>
        <taxon>50 kb inversion clade</taxon>
        <taxon>NPAAA clade</taxon>
        <taxon>Hologalegina</taxon>
        <taxon>IRL clade</taxon>
        <taxon>Trifolieae</taxon>
        <taxon>Trifolium</taxon>
    </lineage>
</organism>
<keyword evidence="9" id="KW-0063">Aspartyl esterase</keyword>
<evidence type="ECO:0000256" key="7">
    <source>
        <dbReference type="ARBA" id="ARBA00022729"/>
    </source>
</evidence>
<dbReference type="InterPro" id="IPR011050">
    <property type="entry name" value="Pectin_lyase_fold/virulence"/>
</dbReference>
<comment type="pathway">
    <text evidence="2">Glycan metabolism; pectin degradation; 2-dehydro-3-deoxy-D-gluconate from pectin: step 1/5.</text>
</comment>
<evidence type="ECO:0000256" key="8">
    <source>
        <dbReference type="ARBA" id="ARBA00022801"/>
    </source>
</evidence>
<evidence type="ECO:0000259" key="10">
    <source>
        <dbReference type="Pfam" id="PF01095"/>
    </source>
</evidence>
<dbReference type="SUPFAM" id="SSF51126">
    <property type="entry name" value="Pectin lyase-like"/>
    <property type="match status" value="1"/>
</dbReference>
<comment type="subcellular location">
    <subcellularLocation>
        <location evidence="1">Secreted</location>
        <location evidence="1">Cell wall</location>
    </subcellularLocation>
</comment>
<feature type="domain" description="Pectinesterase catalytic" evidence="10">
    <location>
        <begin position="29"/>
        <end position="320"/>
    </location>
</feature>
<dbReference type="UniPathway" id="UPA00545">
    <property type="reaction ID" value="UER00823"/>
</dbReference>
<keyword evidence="8" id="KW-0378">Hydrolase</keyword>
<dbReference type="GO" id="GO:0030599">
    <property type="term" value="F:pectinesterase activity"/>
    <property type="evidence" value="ECO:0007669"/>
    <property type="project" value="UniProtKB-EC"/>
</dbReference>
<dbReference type="PANTHER" id="PTHR31321:SF81">
    <property type="entry name" value="PECTINESTERASE"/>
    <property type="match status" value="1"/>
</dbReference>
<evidence type="ECO:0000256" key="6">
    <source>
        <dbReference type="ARBA" id="ARBA00022525"/>
    </source>
</evidence>